<dbReference type="Pfam" id="PF12937">
    <property type="entry name" value="F-box-like"/>
    <property type="match status" value="1"/>
</dbReference>
<dbReference type="Gene3D" id="1.20.1280.50">
    <property type="match status" value="1"/>
</dbReference>
<sequence>MFKEDFRITQFNTSNVLQVHISLILFGVCTGSTLRPNHHLERGLRPTKSRFTYNPCREAQVPLYLVSMMPANHVCSLCETIGDIEHIDTSGAECTTSHLSPCTPCVQLNELDARIRDTTALLKQLYYQRCELKMKRNQHHDRLVNRLPVEILSRILHLDIEDETLPYDPYHHQSPSSRSLKLAAVCQRWRHIAHSTPQLWTTTSVAINHRNVPLYAKLTRDWLSRSGSLPLDLYIYEVRRTCGDEEDTFGPAPIFEAINEQAYRWLNLSVWLRPGLLKYLRGACNAPYIIRTLGITTFSPFTESNPPFSFNDANSKPRPREVVLYGTRFRSVGICWDEVAHLNVSRFSLRDCFEVLQNCPNLTVVEVSDIEREDAAFPMAINHNELRSLRVLHLLGFVPGPLLDMLTLPGLEDLHVRSSFVALANLLERSSPPIRDLWFAPEDSLTVGGEALVRLLELTPLLTHLIMKYVTTSHIFFDRLVCAGFTTNGVPTVPDFLPHLRLLHISCESDFQWPSLTRIIPSRLDPHFQSPALLSEFRFEWGSSDVENTTEWEDMAVVDYDLIYRLRALREAGVNVSVVDEMRTDLLDESIYLEEFTTHRRQFITGAESNQHLASTVT</sequence>
<keyword evidence="3" id="KW-1185">Reference proteome</keyword>
<dbReference type="AlphaFoldDB" id="A0A8S0W6T9"/>
<gene>
    <name evidence="2" type="ORF">AAE3_LOCUS7119</name>
</gene>
<evidence type="ECO:0000313" key="2">
    <source>
        <dbReference type="EMBL" id="CAA7265098.1"/>
    </source>
</evidence>
<reference evidence="2 3" key="1">
    <citation type="submission" date="2020-01" db="EMBL/GenBank/DDBJ databases">
        <authorList>
            <person name="Gupta K D."/>
        </authorList>
    </citation>
    <scope>NUCLEOTIDE SEQUENCE [LARGE SCALE GENOMIC DNA]</scope>
</reference>
<dbReference type="EMBL" id="CACVBS010000046">
    <property type="protein sequence ID" value="CAA7265098.1"/>
    <property type="molecule type" value="Genomic_DNA"/>
</dbReference>
<dbReference type="InterPro" id="IPR001810">
    <property type="entry name" value="F-box_dom"/>
</dbReference>
<feature type="domain" description="F-box" evidence="1">
    <location>
        <begin position="145"/>
        <end position="202"/>
    </location>
</feature>
<dbReference type="InterPro" id="IPR032675">
    <property type="entry name" value="LRR_dom_sf"/>
</dbReference>
<evidence type="ECO:0000313" key="3">
    <source>
        <dbReference type="Proteomes" id="UP000467700"/>
    </source>
</evidence>
<protein>
    <recommendedName>
        <fullName evidence="1">F-box domain-containing protein</fullName>
    </recommendedName>
</protein>
<dbReference type="Gene3D" id="3.80.10.10">
    <property type="entry name" value="Ribonuclease Inhibitor"/>
    <property type="match status" value="1"/>
</dbReference>
<name>A0A8S0W6T9_CYCAE</name>
<dbReference type="Proteomes" id="UP000467700">
    <property type="component" value="Unassembled WGS sequence"/>
</dbReference>
<accession>A0A8S0W6T9</accession>
<comment type="caution">
    <text evidence="2">The sequence shown here is derived from an EMBL/GenBank/DDBJ whole genome shotgun (WGS) entry which is preliminary data.</text>
</comment>
<dbReference type="OrthoDB" id="2882671at2759"/>
<proteinExistence type="predicted"/>
<dbReference type="SUPFAM" id="SSF52047">
    <property type="entry name" value="RNI-like"/>
    <property type="match status" value="1"/>
</dbReference>
<evidence type="ECO:0000259" key="1">
    <source>
        <dbReference type="Pfam" id="PF12937"/>
    </source>
</evidence>
<organism evidence="2 3">
    <name type="scientific">Cyclocybe aegerita</name>
    <name type="common">Black poplar mushroom</name>
    <name type="synonym">Agrocybe aegerita</name>
    <dbReference type="NCBI Taxonomy" id="1973307"/>
    <lineage>
        <taxon>Eukaryota</taxon>
        <taxon>Fungi</taxon>
        <taxon>Dikarya</taxon>
        <taxon>Basidiomycota</taxon>
        <taxon>Agaricomycotina</taxon>
        <taxon>Agaricomycetes</taxon>
        <taxon>Agaricomycetidae</taxon>
        <taxon>Agaricales</taxon>
        <taxon>Agaricineae</taxon>
        <taxon>Bolbitiaceae</taxon>
        <taxon>Cyclocybe</taxon>
    </lineage>
</organism>